<dbReference type="EMBL" id="QJKJ01011519">
    <property type="protein sequence ID" value="RDX70962.1"/>
    <property type="molecule type" value="Genomic_DNA"/>
</dbReference>
<dbReference type="AlphaFoldDB" id="A0A371EY44"/>
<protein>
    <submittedName>
        <fullName evidence="1">Uncharacterized protein</fullName>
    </submittedName>
</protein>
<gene>
    <name evidence="1" type="ORF">CR513_49749</name>
</gene>
<keyword evidence="2" id="KW-1185">Reference proteome</keyword>
<evidence type="ECO:0000313" key="1">
    <source>
        <dbReference type="EMBL" id="RDX70962.1"/>
    </source>
</evidence>
<proteinExistence type="predicted"/>
<dbReference type="Proteomes" id="UP000257109">
    <property type="component" value="Unassembled WGS sequence"/>
</dbReference>
<feature type="non-terminal residue" evidence="1">
    <location>
        <position position="1"/>
    </location>
</feature>
<organism evidence="1 2">
    <name type="scientific">Mucuna pruriens</name>
    <name type="common">Velvet bean</name>
    <name type="synonym">Dolichos pruriens</name>
    <dbReference type="NCBI Taxonomy" id="157652"/>
    <lineage>
        <taxon>Eukaryota</taxon>
        <taxon>Viridiplantae</taxon>
        <taxon>Streptophyta</taxon>
        <taxon>Embryophyta</taxon>
        <taxon>Tracheophyta</taxon>
        <taxon>Spermatophyta</taxon>
        <taxon>Magnoliopsida</taxon>
        <taxon>eudicotyledons</taxon>
        <taxon>Gunneridae</taxon>
        <taxon>Pentapetalae</taxon>
        <taxon>rosids</taxon>
        <taxon>fabids</taxon>
        <taxon>Fabales</taxon>
        <taxon>Fabaceae</taxon>
        <taxon>Papilionoideae</taxon>
        <taxon>50 kb inversion clade</taxon>
        <taxon>NPAAA clade</taxon>
        <taxon>indigoferoid/millettioid clade</taxon>
        <taxon>Phaseoleae</taxon>
        <taxon>Mucuna</taxon>
    </lineage>
</organism>
<accession>A0A371EY44</accession>
<evidence type="ECO:0000313" key="2">
    <source>
        <dbReference type="Proteomes" id="UP000257109"/>
    </source>
</evidence>
<reference evidence="1" key="1">
    <citation type="submission" date="2018-05" db="EMBL/GenBank/DDBJ databases">
        <title>Draft genome of Mucuna pruriens seed.</title>
        <authorList>
            <person name="Nnadi N.E."/>
            <person name="Vos R."/>
            <person name="Hasami M.H."/>
            <person name="Devisetty U.K."/>
            <person name="Aguiy J.C."/>
        </authorList>
    </citation>
    <scope>NUCLEOTIDE SEQUENCE [LARGE SCALE GENOMIC DNA]</scope>
    <source>
        <strain evidence="1">JCA_2017</strain>
    </source>
</reference>
<name>A0A371EY44_MUCPR</name>
<comment type="caution">
    <text evidence="1">The sequence shown here is derived from an EMBL/GenBank/DDBJ whole genome shotgun (WGS) entry which is preliminary data.</text>
</comment>
<sequence length="79" mass="9644">MAWIPPRCMIRNEKSPYLDNHKDRLRRTIMTSKVIHICLKRGYTTNNDYDRDNKHLYKYCACIDRRAPTCETEWRIKLL</sequence>